<feature type="compositionally biased region" description="Polar residues" evidence="1">
    <location>
        <begin position="149"/>
        <end position="165"/>
    </location>
</feature>
<reference evidence="2 3" key="1">
    <citation type="journal article" date="2013" name="Curr. Biol.">
        <title>The Genome of the Foraminiferan Reticulomyxa filosa.</title>
        <authorList>
            <person name="Glockner G."/>
            <person name="Hulsmann N."/>
            <person name="Schleicher M."/>
            <person name="Noegel A.A."/>
            <person name="Eichinger L."/>
            <person name="Gallinger C."/>
            <person name="Pawlowski J."/>
            <person name="Sierra R."/>
            <person name="Euteneuer U."/>
            <person name="Pillet L."/>
            <person name="Moustafa A."/>
            <person name="Platzer M."/>
            <person name="Groth M."/>
            <person name="Szafranski K."/>
            <person name="Schliwa M."/>
        </authorList>
    </citation>
    <scope>NUCLEOTIDE SEQUENCE [LARGE SCALE GENOMIC DNA]</scope>
</reference>
<dbReference type="AlphaFoldDB" id="X6P7I5"/>
<evidence type="ECO:0000256" key="1">
    <source>
        <dbReference type="SAM" id="MobiDB-lite"/>
    </source>
</evidence>
<protein>
    <submittedName>
        <fullName evidence="2">Midasin like protein</fullName>
    </submittedName>
</protein>
<gene>
    <name evidence="2" type="ORF">RFI_03506</name>
</gene>
<keyword evidence="3" id="KW-1185">Reference proteome</keyword>
<feature type="non-terminal residue" evidence="2">
    <location>
        <position position="1"/>
    </location>
</feature>
<feature type="compositionally biased region" description="Low complexity" evidence="1">
    <location>
        <begin position="137"/>
        <end position="148"/>
    </location>
</feature>
<name>X6P7I5_RETFI</name>
<accession>X6P7I5</accession>
<organism evidence="2 3">
    <name type="scientific">Reticulomyxa filosa</name>
    <dbReference type="NCBI Taxonomy" id="46433"/>
    <lineage>
        <taxon>Eukaryota</taxon>
        <taxon>Sar</taxon>
        <taxon>Rhizaria</taxon>
        <taxon>Retaria</taxon>
        <taxon>Foraminifera</taxon>
        <taxon>Monothalamids</taxon>
        <taxon>Reticulomyxidae</taxon>
        <taxon>Reticulomyxa</taxon>
    </lineage>
</organism>
<proteinExistence type="predicted"/>
<dbReference type="Proteomes" id="UP000023152">
    <property type="component" value="Unassembled WGS sequence"/>
</dbReference>
<dbReference type="EMBL" id="ASPP01003276">
    <property type="protein sequence ID" value="ETO33597.1"/>
    <property type="molecule type" value="Genomic_DNA"/>
</dbReference>
<evidence type="ECO:0000313" key="2">
    <source>
        <dbReference type="EMBL" id="ETO33597.1"/>
    </source>
</evidence>
<sequence>TQIKEPDILRFFLIGGYETISSEFGEESDCREVLLFGEKWAFVASEIVCPVAIYHGTHDTGCVPAMAKHTYKLITGNNAPDIPQKQEEKKVSSSKPKVVPAPVPVDLHDDDKDDSEDKRDDDVQTDQGQHVKGIEINNQPTETPNQQQSLPSHTEHISNATQSDSVQEKGDTKDEEKKDEEKYDDAVDAKMFEGERDPKRDPNTL</sequence>
<feature type="region of interest" description="Disordered" evidence="1">
    <location>
        <begin position="77"/>
        <end position="205"/>
    </location>
</feature>
<feature type="compositionally biased region" description="Basic and acidic residues" evidence="1">
    <location>
        <begin position="106"/>
        <end position="122"/>
    </location>
</feature>
<evidence type="ECO:0000313" key="3">
    <source>
        <dbReference type="Proteomes" id="UP000023152"/>
    </source>
</evidence>
<feature type="compositionally biased region" description="Basic and acidic residues" evidence="1">
    <location>
        <begin position="166"/>
        <end position="205"/>
    </location>
</feature>
<comment type="caution">
    <text evidence="2">The sequence shown here is derived from an EMBL/GenBank/DDBJ whole genome shotgun (WGS) entry which is preliminary data.</text>
</comment>